<name>A0A3P8VVY9_CYNSE</name>
<dbReference type="GO" id="GO:0005634">
    <property type="term" value="C:nucleus"/>
    <property type="evidence" value="ECO:0007669"/>
    <property type="project" value="TreeGrafter"/>
</dbReference>
<accession>A0A3P8VVY9</accession>
<dbReference type="Proteomes" id="UP000265120">
    <property type="component" value="Chromosome 8"/>
</dbReference>
<evidence type="ECO:0000259" key="2">
    <source>
        <dbReference type="Pfam" id="PF04836"/>
    </source>
</evidence>
<dbReference type="SUPFAM" id="SSF48371">
    <property type="entry name" value="ARM repeat"/>
    <property type="match status" value="1"/>
</dbReference>
<evidence type="ECO:0000256" key="1">
    <source>
        <dbReference type="ARBA" id="ARBA00008828"/>
    </source>
</evidence>
<evidence type="ECO:0000313" key="5">
    <source>
        <dbReference type="Proteomes" id="UP000265120"/>
    </source>
</evidence>
<dbReference type="STRING" id="244447.ENSCSEP00000017491"/>
<dbReference type="InterPro" id="IPR006921">
    <property type="entry name" value="Interferon-rel_develop_reg_C"/>
</dbReference>
<feature type="domain" description="Interferon-related developmental regulator N-terminal" evidence="3">
    <location>
        <begin position="130"/>
        <end position="425"/>
    </location>
</feature>
<dbReference type="PANTHER" id="PTHR12354:SF6">
    <property type="entry name" value="INTERFERON-RELATED DEVELOPMENTAL REGULATOR 1"/>
    <property type="match status" value="1"/>
</dbReference>
<dbReference type="Pfam" id="PF04836">
    <property type="entry name" value="IFRD_C"/>
    <property type="match status" value="1"/>
</dbReference>
<organism evidence="4 5">
    <name type="scientific">Cynoglossus semilaevis</name>
    <name type="common">Tongue sole</name>
    <dbReference type="NCBI Taxonomy" id="244447"/>
    <lineage>
        <taxon>Eukaryota</taxon>
        <taxon>Metazoa</taxon>
        <taxon>Chordata</taxon>
        <taxon>Craniata</taxon>
        <taxon>Vertebrata</taxon>
        <taxon>Euteleostomi</taxon>
        <taxon>Actinopterygii</taxon>
        <taxon>Neopterygii</taxon>
        <taxon>Teleostei</taxon>
        <taxon>Neoteleostei</taxon>
        <taxon>Acanthomorphata</taxon>
        <taxon>Carangaria</taxon>
        <taxon>Pleuronectiformes</taxon>
        <taxon>Pleuronectoidei</taxon>
        <taxon>Cynoglossidae</taxon>
        <taxon>Cynoglossinae</taxon>
        <taxon>Cynoglossus</taxon>
    </lineage>
</organism>
<dbReference type="InterPro" id="IPR011989">
    <property type="entry name" value="ARM-like"/>
</dbReference>
<evidence type="ECO:0000313" key="4">
    <source>
        <dbReference type="Ensembl" id="ENSCSEP00000017491.1"/>
    </source>
</evidence>
<sequence length="560" mass="63090">MRRSTTLYPVCGGLPSNLPPCNLSWRWLMKCAGQSIKINLLSPVSVRPSEIDKNLSCYYQLFTYDNENAAVRGSLDREQKLQWTSDDRRRKVSQLTSWTQTVRGSWTHTNWGQHGNVQPFSDEDASIETLSRCSSFSDVTSVVDEGGEASEDAAQEDFQFKLKGFIDSTVDKSAKTRQGALDGLKTAMATRILHEFISDRRMTITDSIERCLKKGKGEEQRAAASLACLLCIQLGSGIESEEVLKTLKPIFKTILADGSANIQARQAVATGLGLCTLVAEDDILDVHATMECFENLFMRSCARQDGTCPSISPQMSQLHINALLSWALLLTICSGSQIKEILQKFLPKLPRLLESDDVNMRIAAGETISLLFELARDMDPEFDFDQLDELCDKLNALATDCNKHRAKTDKKKQRSVFRDVLKAVEEGDFQSETIRFGTERMTIDSWVRKRMYDAFREFVGSGMNYHLQANEFIRDVFELGPPVLVDSATMKAMKISRFERVCCTAVVTSVLFSINFNCLFLLDCKSLFIRPHPPTPTSLSLSSHWFFKKSFLLYETLTFC</sequence>
<reference evidence="4" key="2">
    <citation type="submission" date="2025-08" db="UniProtKB">
        <authorList>
            <consortium name="Ensembl"/>
        </authorList>
    </citation>
    <scope>IDENTIFICATION</scope>
</reference>
<dbReference type="InterPro" id="IPR007701">
    <property type="entry name" value="Interferon-rel_develop_reg_N"/>
</dbReference>
<dbReference type="AlphaFoldDB" id="A0A3P8VVY9"/>
<keyword evidence="5" id="KW-1185">Reference proteome</keyword>
<dbReference type="FunCoup" id="A0A3P8VVY9">
    <property type="interactions" value="1607"/>
</dbReference>
<dbReference type="InParanoid" id="A0A3P8VVY9"/>
<dbReference type="PANTHER" id="PTHR12354">
    <property type="entry name" value="INTERFERON-RELATED DEVELOPMENTAL REGULATOR"/>
    <property type="match status" value="1"/>
</dbReference>
<dbReference type="InterPro" id="IPR039777">
    <property type="entry name" value="IFRD"/>
</dbReference>
<dbReference type="Pfam" id="PF05004">
    <property type="entry name" value="IFRD"/>
    <property type="match status" value="1"/>
</dbReference>
<dbReference type="InterPro" id="IPR016024">
    <property type="entry name" value="ARM-type_fold"/>
</dbReference>
<dbReference type="Ensembl" id="ENSCSET00000017709.1">
    <property type="protein sequence ID" value="ENSCSEP00000017491.1"/>
    <property type="gene ID" value="ENSCSEG00000011224.1"/>
</dbReference>
<dbReference type="Gene3D" id="1.25.10.10">
    <property type="entry name" value="Leucine-rich Repeat Variant"/>
    <property type="match status" value="1"/>
</dbReference>
<proteinExistence type="inferred from homology"/>
<reference evidence="4" key="3">
    <citation type="submission" date="2025-09" db="UniProtKB">
        <authorList>
            <consortium name="Ensembl"/>
        </authorList>
    </citation>
    <scope>IDENTIFICATION</scope>
</reference>
<evidence type="ECO:0000259" key="3">
    <source>
        <dbReference type="Pfam" id="PF05004"/>
    </source>
</evidence>
<feature type="domain" description="Interferon-related developmental regulator C-terminal" evidence="2">
    <location>
        <begin position="470"/>
        <end position="505"/>
    </location>
</feature>
<reference evidence="4 5" key="1">
    <citation type="journal article" date="2014" name="Nat. Genet.">
        <title>Whole-genome sequence of a flatfish provides insights into ZW sex chromosome evolution and adaptation to a benthic lifestyle.</title>
        <authorList>
            <person name="Chen S."/>
            <person name="Zhang G."/>
            <person name="Shao C."/>
            <person name="Huang Q."/>
            <person name="Liu G."/>
            <person name="Zhang P."/>
            <person name="Song W."/>
            <person name="An N."/>
            <person name="Chalopin D."/>
            <person name="Volff J.N."/>
            <person name="Hong Y."/>
            <person name="Li Q."/>
            <person name="Sha Z."/>
            <person name="Zhou H."/>
            <person name="Xie M."/>
            <person name="Yu Q."/>
            <person name="Liu Y."/>
            <person name="Xiang H."/>
            <person name="Wang N."/>
            <person name="Wu K."/>
            <person name="Yang C."/>
            <person name="Zhou Q."/>
            <person name="Liao X."/>
            <person name="Yang L."/>
            <person name="Hu Q."/>
            <person name="Zhang J."/>
            <person name="Meng L."/>
            <person name="Jin L."/>
            <person name="Tian Y."/>
            <person name="Lian J."/>
            <person name="Yang J."/>
            <person name="Miao G."/>
            <person name="Liu S."/>
            <person name="Liang Z."/>
            <person name="Yan F."/>
            <person name="Li Y."/>
            <person name="Sun B."/>
            <person name="Zhang H."/>
            <person name="Zhang J."/>
            <person name="Zhu Y."/>
            <person name="Du M."/>
            <person name="Zhao Y."/>
            <person name="Schartl M."/>
            <person name="Tang Q."/>
            <person name="Wang J."/>
        </authorList>
    </citation>
    <scope>NUCLEOTIDE SEQUENCE</scope>
</reference>
<comment type="similarity">
    <text evidence="1">Belongs to the IFRD family.</text>
</comment>
<protein>
    <submittedName>
        <fullName evidence="4">Interferon-related developmental regulator 1</fullName>
    </submittedName>
</protein>
<dbReference type="GeneTree" id="ENSGT00390000013347"/>